<evidence type="ECO:0000313" key="2">
    <source>
        <dbReference type="EMBL" id="EYB86569.1"/>
    </source>
</evidence>
<gene>
    <name evidence="2" type="primary">Acey_s0277.g1138</name>
    <name evidence="2" type="synonym">Acey-M88.4</name>
    <name evidence="2" type="ORF">Y032_0277g1138</name>
</gene>
<feature type="compositionally biased region" description="Basic and acidic residues" evidence="1">
    <location>
        <begin position="126"/>
        <end position="138"/>
    </location>
</feature>
<feature type="compositionally biased region" description="Basic and acidic residues" evidence="1">
    <location>
        <begin position="99"/>
        <end position="114"/>
    </location>
</feature>
<dbReference type="OrthoDB" id="9994380at2759"/>
<reference evidence="3" key="1">
    <citation type="journal article" date="2015" name="Nat. Genet.">
        <title>The genome and transcriptome of the zoonotic hookworm Ancylostoma ceylanicum identify infection-specific gene families.</title>
        <authorList>
            <person name="Schwarz E.M."/>
            <person name="Hu Y."/>
            <person name="Antoshechkin I."/>
            <person name="Miller M.M."/>
            <person name="Sternberg P.W."/>
            <person name="Aroian R.V."/>
        </authorList>
    </citation>
    <scope>NUCLEOTIDE SEQUENCE</scope>
    <source>
        <strain evidence="3">HY135</strain>
    </source>
</reference>
<comment type="caution">
    <text evidence="2">The sequence shown here is derived from an EMBL/GenBank/DDBJ whole genome shotgun (WGS) entry which is preliminary data.</text>
</comment>
<dbReference type="AlphaFoldDB" id="A0A016S8K7"/>
<protein>
    <submittedName>
        <fullName evidence="2">Uncharacterized protein</fullName>
    </submittedName>
</protein>
<accession>A0A016S8K7</accession>
<name>A0A016S8K7_9BILA</name>
<dbReference type="Proteomes" id="UP000024635">
    <property type="component" value="Unassembled WGS sequence"/>
</dbReference>
<evidence type="ECO:0000256" key="1">
    <source>
        <dbReference type="SAM" id="MobiDB-lite"/>
    </source>
</evidence>
<dbReference type="EMBL" id="JARK01001613">
    <property type="protein sequence ID" value="EYB86569.1"/>
    <property type="molecule type" value="Genomic_DNA"/>
</dbReference>
<evidence type="ECO:0000313" key="3">
    <source>
        <dbReference type="Proteomes" id="UP000024635"/>
    </source>
</evidence>
<proteinExistence type="predicted"/>
<feature type="compositionally biased region" description="Low complexity" evidence="1">
    <location>
        <begin position="83"/>
        <end position="98"/>
    </location>
</feature>
<feature type="region of interest" description="Disordered" evidence="1">
    <location>
        <begin position="83"/>
        <end position="138"/>
    </location>
</feature>
<keyword evidence="3" id="KW-1185">Reference proteome</keyword>
<sequence>MLYLSKCVKINNSAPQSRRGGGVSRLRSGCGAVRAEGVVRTLQSGKHPARFYLLISRPEIQRSIMDLEQRLFLAGLLVPRTRAATRSTSRQRSGGARAVSDDFVHPIVRDDRTRIFPGDSSPSKTKSADRSKQKMPRRVVDELKSKLSSSDLRLLRNSFQSMDLRGDTTFADKRPNPQFRMFGDTLLREGKSRSLDNLVGNMVSKDLRGGDLPPSNRYSRLDVSRPFGQTGEFAKSDGLWKPTVRRVSSIRMNL</sequence>
<organism evidence="2 3">
    <name type="scientific">Ancylostoma ceylanicum</name>
    <dbReference type="NCBI Taxonomy" id="53326"/>
    <lineage>
        <taxon>Eukaryota</taxon>
        <taxon>Metazoa</taxon>
        <taxon>Ecdysozoa</taxon>
        <taxon>Nematoda</taxon>
        <taxon>Chromadorea</taxon>
        <taxon>Rhabditida</taxon>
        <taxon>Rhabditina</taxon>
        <taxon>Rhabditomorpha</taxon>
        <taxon>Strongyloidea</taxon>
        <taxon>Ancylostomatidae</taxon>
        <taxon>Ancylostomatinae</taxon>
        <taxon>Ancylostoma</taxon>
    </lineage>
</organism>